<evidence type="ECO:0000313" key="1">
    <source>
        <dbReference type="EMBL" id="KAL3800992.1"/>
    </source>
</evidence>
<dbReference type="AlphaFoldDB" id="A0ABD3QLG4"/>
<sequence>MSDSDLCGMSDGDLVRYMVDGEEDAHTTLIDGNGLQSDGGWHQRCSETIARGRRVRSQI</sequence>
<accession>A0ABD3QLG4</accession>
<name>A0ABD3QLG4_9STRA</name>
<dbReference type="Proteomes" id="UP001530400">
    <property type="component" value="Unassembled WGS sequence"/>
</dbReference>
<proteinExistence type="predicted"/>
<dbReference type="EMBL" id="JALLPJ020000146">
    <property type="protein sequence ID" value="KAL3800992.1"/>
    <property type="molecule type" value="Genomic_DNA"/>
</dbReference>
<comment type="caution">
    <text evidence="1">The sequence shown here is derived from an EMBL/GenBank/DDBJ whole genome shotgun (WGS) entry which is preliminary data.</text>
</comment>
<reference evidence="1 2" key="1">
    <citation type="submission" date="2024-10" db="EMBL/GenBank/DDBJ databases">
        <title>Updated reference genomes for cyclostephanoid diatoms.</title>
        <authorList>
            <person name="Roberts W.R."/>
            <person name="Alverson A.J."/>
        </authorList>
    </citation>
    <scope>NUCLEOTIDE SEQUENCE [LARGE SCALE GENOMIC DNA]</scope>
    <source>
        <strain evidence="1 2">AJA010-31</strain>
    </source>
</reference>
<organism evidence="1 2">
    <name type="scientific">Cyclotella atomus</name>
    <dbReference type="NCBI Taxonomy" id="382360"/>
    <lineage>
        <taxon>Eukaryota</taxon>
        <taxon>Sar</taxon>
        <taxon>Stramenopiles</taxon>
        <taxon>Ochrophyta</taxon>
        <taxon>Bacillariophyta</taxon>
        <taxon>Coscinodiscophyceae</taxon>
        <taxon>Thalassiosirophycidae</taxon>
        <taxon>Stephanodiscales</taxon>
        <taxon>Stephanodiscaceae</taxon>
        <taxon>Cyclotella</taxon>
    </lineage>
</organism>
<keyword evidence="2" id="KW-1185">Reference proteome</keyword>
<protein>
    <submittedName>
        <fullName evidence="1">Uncharacterized protein</fullName>
    </submittedName>
</protein>
<gene>
    <name evidence="1" type="ORF">ACHAWO_007101</name>
</gene>
<evidence type="ECO:0000313" key="2">
    <source>
        <dbReference type="Proteomes" id="UP001530400"/>
    </source>
</evidence>